<comment type="caution">
    <text evidence="1">The sequence shown here is derived from an EMBL/GenBank/DDBJ whole genome shotgun (WGS) entry which is preliminary data.</text>
</comment>
<keyword evidence="2" id="KW-1185">Reference proteome</keyword>
<protein>
    <submittedName>
        <fullName evidence="1">Uncharacterized protein</fullName>
    </submittedName>
</protein>
<reference evidence="1 2" key="1">
    <citation type="submission" date="2024-06" db="EMBL/GenBank/DDBJ databases">
        <title>The Natural Products Discovery Center: Release of the First 8490 Sequenced Strains for Exploring Actinobacteria Biosynthetic Diversity.</title>
        <authorList>
            <person name="Kalkreuter E."/>
            <person name="Kautsar S.A."/>
            <person name="Yang D."/>
            <person name="Bader C.D."/>
            <person name="Teijaro C.N."/>
            <person name="Fluegel L."/>
            <person name="Davis C.M."/>
            <person name="Simpson J.R."/>
            <person name="Lauterbach L."/>
            <person name="Steele A.D."/>
            <person name="Gui C."/>
            <person name="Meng S."/>
            <person name="Li G."/>
            <person name="Viehrig K."/>
            <person name="Ye F."/>
            <person name="Su P."/>
            <person name="Kiefer A.F."/>
            <person name="Nichols A."/>
            <person name="Cepeda A.J."/>
            <person name="Yan W."/>
            <person name="Fan B."/>
            <person name="Jiang Y."/>
            <person name="Adhikari A."/>
            <person name="Zheng C.-J."/>
            <person name="Schuster L."/>
            <person name="Cowan T.M."/>
            <person name="Smanski M.J."/>
            <person name="Chevrette M.G."/>
            <person name="De Carvalho L.P.S."/>
            <person name="Shen B."/>
        </authorList>
    </citation>
    <scope>NUCLEOTIDE SEQUENCE [LARGE SCALE GENOMIC DNA]</scope>
    <source>
        <strain evidence="1 2">NPDC006434</strain>
    </source>
</reference>
<accession>A0ABV2VCE0</accession>
<evidence type="ECO:0000313" key="1">
    <source>
        <dbReference type="EMBL" id="MET9851062.1"/>
    </source>
</evidence>
<dbReference type="Proteomes" id="UP001550210">
    <property type="component" value="Unassembled WGS sequence"/>
</dbReference>
<sequence>MSATAAVALHHVPTGGFLVESLHGAIRAKQVMAATDAYSDKAMPWFRERLTQRR</sequence>
<organism evidence="1 2">
    <name type="scientific">Streptomyces ossamyceticus</name>
    <dbReference type="NCBI Taxonomy" id="249581"/>
    <lineage>
        <taxon>Bacteria</taxon>
        <taxon>Bacillati</taxon>
        <taxon>Actinomycetota</taxon>
        <taxon>Actinomycetes</taxon>
        <taxon>Kitasatosporales</taxon>
        <taxon>Streptomycetaceae</taxon>
        <taxon>Streptomyces</taxon>
    </lineage>
</organism>
<gene>
    <name evidence="1" type="ORF">ABZZ21_42305</name>
</gene>
<proteinExistence type="predicted"/>
<evidence type="ECO:0000313" key="2">
    <source>
        <dbReference type="Proteomes" id="UP001550210"/>
    </source>
</evidence>
<dbReference type="RefSeq" id="WP_355404735.1">
    <property type="nucleotide sequence ID" value="NZ_JBEGHN010000001.1"/>
</dbReference>
<dbReference type="EMBL" id="JBEXPZ010000096">
    <property type="protein sequence ID" value="MET9851062.1"/>
    <property type="molecule type" value="Genomic_DNA"/>
</dbReference>
<name>A0ABV2VCE0_9ACTN</name>